<comment type="caution">
    <text evidence="3">The sequence shown here is derived from an EMBL/GenBank/DDBJ whole genome shotgun (WGS) entry which is preliminary data.</text>
</comment>
<feature type="compositionally biased region" description="Polar residues" evidence="2">
    <location>
        <begin position="1"/>
        <end position="10"/>
    </location>
</feature>
<evidence type="ECO:0000256" key="2">
    <source>
        <dbReference type="SAM" id="MobiDB-lite"/>
    </source>
</evidence>
<dbReference type="PANTHER" id="PTHR47493:SF1">
    <property type="entry name" value="OS08G0520200 PROTEIN"/>
    <property type="match status" value="1"/>
</dbReference>
<accession>A0AA88AJL0</accession>
<protein>
    <recommendedName>
        <fullName evidence="5">Pentatricopeptide repeat-containing protein</fullName>
    </recommendedName>
</protein>
<name>A0AA88AJL0_FICCA</name>
<dbReference type="Proteomes" id="UP001187192">
    <property type="component" value="Unassembled WGS sequence"/>
</dbReference>
<dbReference type="InterPro" id="IPR011990">
    <property type="entry name" value="TPR-like_helical_dom_sf"/>
</dbReference>
<feature type="region of interest" description="Disordered" evidence="2">
    <location>
        <begin position="1"/>
        <end position="62"/>
    </location>
</feature>
<dbReference type="Gene3D" id="1.25.40.10">
    <property type="entry name" value="Tetratricopeptide repeat domain"/>
    <property type="match status" value="2"/>
</dbReference>
<proteinExistence type="predicted"/>
<reference evidence="3" key="1">
    <citation type="submission" date="2023-07" db="EMBL/GenBank/DDBJ databases">
        <title>draft genome sequence of fig (Ficus carica).</title>
        <authorList>
            <person name="Takahashi T."/>
            <person name="Nishimura K."/>
        </authorList>
    </citation>
    <scope>NUCLEOTIDE SEQUENCE</scope>
</reference>
<dbReference type="Pfam" id="PF01535">
    <property type="entry name" value="PPR"/>
    <property type="match status" value="1"/>
</dbReference>
<dbReference type="EMBL" id="BTGU01000047">
    <property type="protein sequence ID" value="GMN53555.1"/>
    <property type="molecule type" value="Genomic_DNA"/>
</dbReference>
<gene>
    <name evidence="3" type="ORF">TIFTF001_022694</name>
</gene>
<organism evidence="3 4">
    <name type="scientific">Ficus carica</name>
    <name type="common">Common fig</name>
    <dbReference type="NCBI Taxonomy" id="3494"/>
    <lineage>
        <taxon>Eukaryota</taxon>
        <taxon>Viridiplantae</taxon>
        <taxon>Streptophyta</taxon>
        <taxon>Embryophyta</taxon>
        <taxon>Tracheophyta</taxon>
        <taxon>Spermatophyta</taxon>
        <taxon>Magnoliopsida</taxon>
        <taxon>eudicotyledons</taxon>
        <taxon>Gunneridae</taxon>
        <taxon>Pentapetalae</taxon>
        <taxon>rosids</taxon>
        <taxon>fabids</taxon>
        <taxon>Rosales</taxon>
        <taxon>Moraceae</taxon>
        <taxon>Ficeae</taxon>
        <taxon>Ficus</taxon>
    </lineage>
</organism>
<keyword evidence="4" id="KW-1185">Reference proteome</keyword>
<dbReference type="PANTHER" id="PTHR47493">
    <property type="entry name" value="OS08G0520200 PROTEIN"/>
    <property type="match status" value="1"/>
</dbReference>
<dbReference type="AlphaFoldDB" id="A0AA88AJL0"/>
<evidence type="ECO:0008006" key="5">
    <source>
        <dbReference type="Google" id="ProtNLM"/>
    </source>
</evidence>
<keyword evidence="1" id="KW-0677">Repeat</keyword>
<dbReference type="NCBIfam" id="TIGR00756">
    <property type="entry name" value="PPR"/>
    <property type="match status" value="1"/>
</dbReference>
<sequence length="432" mass="48929">MASTRGSDSGSGRHGVDDRRSKPVPSPLWPKPGSIREPSRWLGGGGRRWTTGDMGSAPPSPLGFRASLPPFADNRRYGFGPPVASRIIWKWKQEGLFDKKAPPLLPSLSKPDMIGLSEEAMWDQLLNSSCLPTIQTVGKLFDILSQRGHFDKVSEILAQLSSRNVDILPDAYSIAISCFGNGGQLELMESVVRDMVSKGFSVYPRTGNAYVRYYSLHGSLAEMEAACNRLKRSGYLLDKEGIRAVSLAYLKQKKLHRLGEFTREVGLGRKDVGNLLWNVLLLSYAVNFKMKSLQREFLRMVGSGYHPDITTFNIRAMAFSRMSLMWDLHLSIEHMRHELVVPDLVTYGCVVDAYLDRRLGRNLDFALKRMNLDDCPVVLTDPLVFEALGKGDFHLSSDAFLEFSSRRNWTYRKLIAIYKKKQYRRNQIFWSH</sequence>
<evidence type="ECO:0000313" key="3">
    <source>
        <dbReference type="EMBL" id="GMN53555.1"/>
    </source>
</evidence>
<evidence type="ECO:0000313" key="4">
    <source>
        <dbReference type="Proteomes" id="UP001187192"/>
    </source>
</evidence>
<dbReference type="InterPro" id="IPR002885">
    <property type="entry name" value="PPR_rpt"/>
</dbReference>
<evidence type="ECO:0000256" key="1">
    <source>
        <dbReference type="ARBA" id="ARBA00022737"/>
    </source>
</evidence>